<sequence length="238" mass="26472">MTEASFDGKYVKRVFGVPDEVVDGAVVRAWDIIRERRSKGRVRIRRPDEVWPIGRAVARLASVARVSVRRVKGVECPEDALDQVLGDAEPSSPALRTLRSLTRGRCTIGFPVLTPELTLVVWGANTEELSSSVLDLTHHPAVRTLVSLAVLDDVGEYLVDRYDDRAEQLSEALQRAYDGRGARLLGLCLCAWLSEKLGGEFETWWNEGGGWRALYSVVRESELVESTVRERVGVEPGK</sequence>
<accession>A0A832T247</accession>
<evidence type="ECO:0000313" key="1">
    <source>
        <dbReference type="EMBL" id="HII70545.1"/>
    </source>
</evidence>
<dbReference type="RefSeq" id="WP_011018680.1">
    <property type="nucleotide sequence ID" value="NZ_DUJS01000004.1"/>
</dbReference>
<reference evidence="1" key="1">
    <citation type="journal article" date="2020" name="bioRxiv">
        <title>A rank-normalized archaeal taxonomy based on genome phylogeny resolves widespread incomplete and uneven classifications.</title>
        <authorList>
            <person name="Rinke C."/>
            <person name="Chuvochina M."/>
            <person name="Mussig A.J."/>
            <person name="Chaumeil P.-A."/>
            <person name="Waite D.W."/>
            <person name="Whitman W.B."/>
            <person name="Parks D.H."/>
            <person name="Hugenholtz P."/>
        </authorList>
    </citation>
    <scope>NUCLEOTIDE SEQUENCE</scope>
    <source>
        <strain evidence="1">UBA8853</strain>
    </source>
</reference>
<name>A0A832T247_9EURY</name>
<proteinExistence type="predicted"/>
<dbReference type="GeneID" id="1477611"/>
<dbReference type="Proteomes" id="UP000619545">
    <property type="component" value="Unassembled WGS sequence"/>
</dbReference>
<dbReference type="EMBL" id="DUJS01000004">
    <property type="protein sequence ID" value="HII70545.1"/>
    <property type="molecule type" value="Genomic_DNA"/>
</dbReference>
<dbReference type="AlphaFoldDB" id="A0A832T247"/>
<protein>
    <submittedName>
        <fullName evidence="1">Uncharacterized protein</fullName>
    </submittedName>
</protein>
<gene>
    <name evidence="1" type="ORF">HA336_04865</name>
</gene>
<evidence type="ECO:0000313" key="2">
    <source>
        <dbReference type="Proteomes" id="UP000619545"/>
    </source>
</evidence>
<comment type="caution">
    <text evidence="1">The sequence shown here is derived from an EMBL/GenBank/DDBJ whole genome shotgun (WGS) entry which is preliminary data.</text>
</comment>
<organism evidence="1 2">
    <name type="scientific">Methanopyrus kandleri</name>
    <dbReference type="NCBI Taxonomy" id="2320"/>
    <lineage>
        <taxon>Archaea</taxon>
        <taxon>Methanobacteriati</taxon>
        <taxon>Methanobacteriota</taxon>
        <taxon>Methanomada group</taxon>
        <taxon>Methanopyri</taxon>
        <taxon>Methanopyrales</taxon>
        <taxon>Methanopyraceae</taxon>
        <taxon>Methanopyrus</taxon>
    </lineage>
</organism>